<dbReference type="PRINTS" id="PR00507">
    <property type="entry name" value="N12N6MTFRASE"/>
</dbReference>
<dbReference type="GO" id="GO:0008170">
    <property type="term" value="F:N-methyltransferase activity"/>
    <property type="evidence" value="ECO:0007669"/>
    <property type="project" value="InterPro"/>
</dbReference>
<proteinExistence type="predicted"/>
<dbReference type="GO" id="GO:0032259">
    <property type="term" value="P:methylation"/>
    <property type="evidence" value="ECO:0007669"/>
    <property type="project" value="UniProtKB-KW"/>
</dbReference>
<evidence type="ECO:0000259" key="5">
    <source>
        <dbReference type="Pfam" id="PF02384"/>
    </source>
</evidence>
<sequence length="427" mass="49659">MQKEAKEKIKNLIAKYEAEKIAEKISRYSEEETKRGFIEPLFEILGWDFSSKEEITLEEQISGDRVDYGFYLNGRIKFYLEAKLLKADLYREDYAKQAIRYSWNKGVTWAVLTDFEGLIVFNALSPEKSLAGKKYLSFTYEEYLTRFDELWRLSKEAFAGDILDKEAEKVGKKLQKVSVTETLSKDLNECREILTEAFLQWNEKVDPHLIDEGVQKLLNRLIFIRCAEDREIEPHTLMPLIHEWKASGKAGQVSPYQAMVKKFRELDAIYNSNLFDEHPFEKWEEFSGATERVIDILYGKKNYFEYDFSIIPADVLGNVYENYLGHQLKKSKQKESPGKNLKKRKEQGIYYTPKFIVDYIVKNALGPVLDKCKSINDLQKIKILDPACGSGSFLVAAMNFLIKKYEEFGVKPDGFLKIQILQNNIYG</sequence>
<dbReference type="GO" id="GO:0003677">
    <property type="term" value="F:DNA binding"/>
    <property type="evidence" value="ECO:0007669"/>
    <property type="project" value="InterPro"/>
</dbReference>
<evidence type="ECO:0000256" key="4">
    <source>
        <dbReference type="ARBA" id="ARBA00047942"/>
    </source>
</evidence>
<comment type="caution">
    <text evidence="6">The sequence shown here is derived from an EMBL/GenBank/DDBJ whole genome shotgun (WGS) entry which is preliminary data.</text>
</comment>
<feature type="domain" description="DNA methylase adenine-specific" evidence="5">
    <location>
        <begin position="314"/>
        <end position="405"/>
    </location>
</feature>
<gene>
    <name evidence="6" type="ORF">COS18_00290</name>
</gene>
<name>A0A2M7DQU6_9BACT</name>
<keyword evidence="3" id="KW-0808">Transferase</keyword>
<keyword evidence="2" id="KW-0489">Methyltransferase</keyword>
<dbReference type="EC" id="2.1.1.72" evidence="1"/>
<evidence type="ECO:0000313" key="7">
    <source>
        <dbReference type="Proteomes" id="UP000228896"/>
    </source>
</evidence>
<reference evidence="7" key="1">
    <citation type="submission" date="2017-09" db="EMBL/GenBank/DDBJ databases">
        <title>Depth-based differentiation of microbial function through sediment-hosted aquifers and enrichment of novel symbionts in the deep terrestrial subsurface.</title>
        <authorList>
            <person name="Probst A.J."/>
            <person name="Ladd B."/>
            <person name="Jarett J.K."/>
            <person name="Geller-Mcgrath D.E."/>
            <person name="Sieber C.M.K."/>
            <person name="Emerson J.B."/>
            <person name="Anantharaman K."/>
            <person name="Thomas B.C."/>
            <person name="Malmstrom R."/>
            <person name="Stieglmeier M."/>
            <person name="Klingl A."/>
            <person name="Woyke T."/>
            <person name="Ryan C.M."/>
            <person name="Banfield J.F."/>
        </authorList>
    </citation>
    <scope>NUCLEOTIDE SEQUENCE [LARGE SCALE GENOMIC DNA]</scope>
</reference>
<dbReference type="GO" id="GO:0009007">
    <property type="term" value="F:site-specific DNA-methyltransferase (adenine-specific) activity"/>
    <property type="evidence" value="ECO:0007669"/>
    <property type="project" value="UniProtKB-EC"/>
</dbReference>
<dbReference type="Gene3D" id="3.40.50.150">
    <property type="entry name" value="Vaccinia Virus protein VP39"/>
    <property type="match status" value="1"/>
</dbReference>
<accession>A0A2M7DQU6</accession>
<evidence type="ECO:0000256" key="1">
    <source>
        <dbReference type="ARBA" id="ARBA00011900"/>
    </source>
</evidence>
<evidence type="ECO:0000256" key="3">
    <source>
        <dbReference type="ARBA" id="ARBA00022679"/>
    </source>
</evidence>
<dbReference type="Proteomes" id="UP000228896">
    <property type="component" value="Unassembled WGS sequence"/>
</dbReference>
<dbReference type="Pfam" id="PF02384">
    <property type="entry name" value="N6_Mtase"/>
    <property type="match status" value="1"/>
</dbReference>
<dbReference type="PANTHER" id="PTHR33841">
    <property type="entry name" value="DNA METHYLTRANSFERASE YEEA-RELATED"/>
    <property type="match status" value="1"/>
</dbReference>
<dbReference type="EMBL" id="PETS01000004">
    <property type="protein sequence ID" value="PIV52147.1"/>
    <property type="molecule type" value="Genomic_DNA"/>
</dbReference>
<feature type="non-terminal residue" evidence="6">
    <location>
        <position position="427"/>
    </location>
</feature>
<dbReference type="AlphaFoldDB" id="A0A2M7DQU6"/>
<comment type="catalytic activity">
    <reaction evidence="4">
        <text>a 2'-deoxyadenosine in DNA + S-adenosyl-L-methionine = an N(6)-methyl-2'-deoxyadenosine in DNA + S-adenosyl-L-homocysteine + H(+)</text>
        <dbReference type="Rhea" id="RHEA:15197"/>
        <dbReference type="Rhea" id="RHEA-COMP:12418"/>
        <dbReference type="Rhea" id="RHEA-COMP:12419"/>
        <dbReference type="ChEBI" id="CHEBI:15378"/>
        <dbReference type="ChEBI" id="CHEBI:57856"/>
        <dbReference type="ChEBI" id="CHEBI:59789"/>
        <dbReference type="ChEBI" id="CHEBI:90615"/>
        <dbReference type="ChEBI" id="CHEBI:90616"/>
        <dbReference type="EC" id="2.1.1.72"/>
    </reaction>
</comment>
<dbReference type="InterPro" id="IPR050953">
    <property type="entry name" value="N4_N6_ade-DNA_methylase"/>
</dbReference>
<protein>
    <recommendedName>
        <fullName evidence="1">site-specific DNA-methyltransferase (adenine-specific)</fullName>
        <ecNumber evidence="1">2.1.1.72</ecNumber>
    </recommendedName>
</protein>
<dbReference type="SUPFAM" id="SSF53335">
    <property type="entry name" value="S-adenosyl-L-methionine-dependent methyltransferases"/>
    <property type="match status" value="1"/>
</dbReference>
<dbReference type="PANTHER" id="PTHR33841:SF1">
    <property type="entry name" value="DNA METHYLTRANSFERASE A"/>
    <property type="match status" value="1"/>
</dbReference>
<dbReference type="InterPro" id="IPR029063">
    <property type="entry name" value="SAM-dependent_MTases_sf"/>
</dbReference>
<evidence type="ECO:0000256" key="2">
    <source>
        <dbReference type="ARBA" id="ARBA00022603"/>
    </source>
</evidence>
<organism evidence="6 7">
    <name type="scientific">Candidatus Falkowbacteria bacterium CG02_land_8_20_14_3_00_36_14</name>
    <dbReference type="NCBI Taxonomy" id="1974560"/>
    <lineage>
        <taxon>Bacteria</taxon>
        <taxon>Candidatus Falkowiibacteriota</taxon>
    </lineage>
</organism>
<dbReference type="InterPro" id="IPR003356">
    <property type="entry name" value="DNA_methylase_A-5"/>
</dbReference>
<evidence type="ECO:0000313" key="6">
    <source>
        <dbReference type="EMBL" id="PIV52147.1"/>
    </source>
</evidence>